<evidence type="ECO:0000313" key="2">
    <source>
        <dbReference type="Proteomes" id="UP001152795"/>
    </source>
</evidence>
<dbReference type="EMBL" id="CACRXK020001800">
    <property type="protein sequence ID" value="CAB3991171.1"/>
    <property type="molecule type" value="Genomic_DNA"/>
</dbReference>
<dbReference type="AlphaFoldDB" id="A0A6S7H4E0"/>
<keyword evidence="2" id="KW-1185">Reference proteome</keyword>
<reference evidence="1" key="1">
    <citation type="submission" date="2020-04" db="EMBL/GenBank/DDBJ databases">
        <authorList>
            <person name="Alioto T."/>
            <person name="Alioto T."/>
            <person name="Gomez Garrido J."/>
        </authorList>
    </citation>
    <scope>NUCLEOTIDE SEQUENCE</scope>
    <source>
        <strain evidence="1">A484AB</strain>
    </source>
</reference>
<evidence type="ECO:0000313" key="1">
    <source>
        <dbReference type="EMBL" id="CAB3991171.1"/>
    </source>
</evidence>
<protein>
    <submittedName>
        <fullName evidence="1">Uncharacterized protein</fullName>
    </submittedName>
</protein>
<proteinExistence type="predicted"/>
<name>A0A6S7H4E0_PARCT</name>
<dbReference type="Proteomes" id="UP001152795">
    <property type="component" value="Unassembled WGS sequence"/>
</dbReference>
<gene>
    <name evidence="1" type="ORF">PACLA_8A004727</name>
</gene>
<accession>A0A6S7H4E0</accession>
<organism evidence="1 2">
    <name type="scientific">Paramuricea clavata</name>
    <name type="common">Red gorgonian</name>
    <name type="synonym">Violescent sea-whip</name>
    <dbReference type="NCBI Taxonomy" id="317549"/>
    <lineage>
        <taxon>Eukaryota</taxon>
        <taxon>Metazoa</taxon>
        <taxon>Cnidaria</taxon>
        <taxon>Anthozoa</taxon>
        <taxon>Octocorallia</taxon>
        <taxon>Malacalcyonacea</taxon>
        <taxon>Plexauridae</taxon>
        <taxon>Paramuricea</taxon>
    </lineage>
</organism>
<sequence>MTETPTLRTPGSTFHTEELIERFEDTGTGPNAIIMGVNAIHFGPPIGIIVFLTVPEDVTLAEIEDFTLDGPEFGINLGQPDGFAESWVFSVPSLRVRSYGMGNLFRIWWSDRSVMAVEYENSLPAVSGIAAL</sequence>
<comment type="caution">
    <text evidence="1">The sequence shown here is derived from an EMBL/GenBank/DDBJ whole genome shotgun (WGS) entry which is preliminary data.</text>
</comment>